<feature type="transmembrane region" description="Helical" evidence="7">
    <location>
        <begin position="229"/>
        <end position="248"/>
    </location>
</feature>
<dbReference type="AlphaFoldDB" id="A0A1H0EQH6"/>
<dbReference type="Proteomes" id="UP000198793">
    <property type="component" value="Unassembled WGS sequence"/>
</dbReference>
<dbReference type="PANTHER" id="PTHR43163:SF8">
    <property type="entry name" value="D,D-DIPEPTIDE TRANSPORT SYSTEM PERMEASE PROTEIN DDPB-RELATED"/>
    <property type="match status" value="1"/>
</dbReference>
<evidence type="ECO:0000313" key="10">
    <source>
        <dbReference type="Proteomes" id="UP000198793"/>
    </source>
</evidence>
<evidence type="ECO:0000256" key="2">
    <source>
        <dbReference type="ARBA" id="ARBA00022448"/>
    </source>
</evidence>
<name>A0A1H0EQH6_9HYPH</name>
<feature type="transmembrane region" description="Helical" evidence="7">
    <location>
        <begin position="35"/>
        <end position="56"/>
    </location>
</feature>
<keyword evidence="4 7" id="KW-0812">Transmembrane</keyword>
<keyword evidence="2 7" id="KW-0813">Transport</keyword>
<dbReference type="PANTHER" id="PTHR43163">
    <property type="entry name" value="DIPEPTIDE TRANSPORT SYSTEM PERMEASE PROTEIN DPPB-RELATED"/>
    <property type="match status" value="1"/>
</dbReference>
<dbReference type="Pfam" id="PF00528">
    <property type="entry name" value="BPD_transp_1"/>
    <property type="match status" value="1"/>
</dbReference>
<keyword evidence="3" id="KW-1003">Cell membrane</keyword>
<dbReference type="SUPFAM" id="SSF161098">
    <property type="entry name" value="MetI-like"/>
    <property type="match status" value="1"/>
</dbReference>
<evidence type="ECO:0000256" key="3">
    <source>
        <dbReference type="ARBA" id="ARBA00022475"/>
    </source>
</evidence>
<feature type="domain" description="ABC transmembrane type-1" evidence="8">
    <location>
        <begin position="121"/>
        <end position="356"/>
    </location>
</feature>
<dbReference type="OrthoDB" id="7375736at2"/>
<organism evidence="9 10">
    <name type="scientific">Aureimonas jatrophae</name>
    <dbReference type="NCBI Taxonomy" id="1166073"/>
    <lineage>
        <taxon>Bacteria</taxon>
        <taxon>Pseudomonadati</taxon>
        <taxon>Pseudomonadota</taxon>
        <taxon>Alphaproteobacteria</taxon>
        <taxon>Hyphomicrobiales</taxon>
        <taxon>Aurantimonadaceae</taxon>
        <taxon>Aureimonas</taxon>
    </lineage>
</organism>
<evidence type="ECO:0000313" key="9">
    <source>
        <dbReference type="EMBL" id="SDN84595.1"/>
    </source>
</evidence>
<dbReference type="Pfam" id="PF19300">
    <property type="entry name" value="BPD_transp_1_N"/>
    <property type="match status" value="1"/>
</dbReference>
<keyword evidence="5 7" id="KW-1133">Transmembrane helix</keyword>
<keyword evidence="6 7" id="KW-0472">Membrane</keyword>
<evidence type="ECO:0000256" key="4">
    <source>
        <dbReference type="ARBA" id="ARBA00022692"/>
    </source>
</evidence>
<dbReference type="GO" id="GO:0005886">
    <property type="term" value="C:plasma membrane"/>
    <property type="evidence" value="ECO:0007669"/>
    <property type="project" value="UniProtKB-SubCell"/>
</dbReference>
<feature type="transmembrane region" description="Helical" evidence="7">
    <location>
        <begin position="127"/>
        <end position="148"/>
    </location>
</feature>
<dbReference type="CDD" id="cd06261">
    <property type="entry name" value="TM_PBP2"/>
    <property type="match status" value="1"/>
</dbReference>
<evidence type="ECO:0000256" key="5">
    <source>
        <dbReference type="ARBA" id="ARBA00022989"/>
    </source>
</evidence>
<dbReference type="Gene3D" id="1.10.3720.10">
    <property type="entry name" value="MetI-like"/>
    <property type="match status" value="1"/>
</dbReference>
<dbReference type="RefSeq" id="WP_090670082.1">
    <property type="nucleotide sequence ID" value="NZ_FNIT01000002.1"/>
</dbReference>
<reference evidence="9 10" key="1">
    <citation type="submission" date="2016-10" db="EMBL/GenBank/DDBJ databases">
        <authorList>
            <person name="de Groot N.N."/>
        </authorList>
    </citation>
    <scope>NUCLEOTIDE SEQUENCE [LARGE SCALE GENOMIC DNA]</scope>
    <source>
        <strain evidence="10">L7-484,KACC 16230,DSM 25025</strain>
    </source>
</reference>
<evidence type="ECO:0000259" key="8">
    <source>
        <dbReference type="PROSITE" id="PS50928"/>
    </source>
</evidence>
<feature type="transmembrane region" description="Helical" evidence="7">
    <location>
        <begin position="160"/>
        <end position="182"/>
    </location>
</feature>
<evidence type="ECO:0000256" key="1">
    <source>
        <dbReference type="ARBA" id="ARBA00004651"/>
    </source>
</evidence>
<dbReference type="STRING" id="1166073.SAMN05192530_102167"/>
<keyword evidence="10" id="KW-1185">Reference proteome</keyword>
<proteinExistence type="inferred from homology"/>
<comment type="similarity">
    <text evidence="7">Belongs to the binding-protein-dependent transport system permease family.</text>
</comment>
<evidence type="ECO:0000256" key="6">
    <source>
        <dbReference type="ARBA" id="ARBA00023136"/>
    </source>
</evidence>
<dbReference type="InterPro" id="IPR000515">
    <property type="entry name" value="MetI-like"/>
</dbReference>
<evidence type="ECO:0000256" key="7">
    <source>
        <dbReference type="RuleBase" id="RU363032"/>
    </source>
</evidence>
<dbReference type="InterPro" id="IPR045621">
    <property type="entry name" value="BPD_transp_1_N"/>
</dbReference>
<protein>
    <submittedName>
        <fullName evidence="9">Peptide/nickel transport system permease protein</fullName>
    </submittedName>
</protein>
<gene>
    <name evidence="9" type="ORF">SAMN05192530_102167</name>
</gene>
<feature type="transmembrane region" description="Helical" evidence="7">
    <location>
        <begin position="321"/>
        <end position="348"/>
    </location>
</feature>
<feature type="transmembrane region" description="Helical" evidence="7">
    <location>
        <begin position="279"/>
        <end position="301"/>
    </location>
</feature>
<dbReference type="InterPro" id="IPR035906">
    <property type="entry name" value="MetI-like_sf"/>
</dbReference>
<accession>A0A1H0EQH6</accession>
<comment type="subcellular location">
    <subcellularLocation>
        <location evidence="1 7">Cell membrane</location>
        <topology evidence="1 7">Multi-pass membrane protein</topology>
    </subcellularLocation>
</comment>
<dbReference type="GO" id="GO:0071916">
    <property type="term" value="F:dipeptide transmembrane transporter activity"/>
    <property type="evidence" value="ECO:0007669"/>
    <property type="project" value="TreeGrafter"/>
</dbReference>
<dbReference type="EMBL" id="FNIT01000002">
    <property type="protein sequence ID" value="SDN84595.1"/>
    <property type="molecule type" value="Genomic_DNA"/>
</dbReference>
<dbReference type="PROSITE" id="PS50928">
    <property type="entry name" value="ABC_TM1"/>
    <property type="match status" value="1"/>
</dbReference>
<sequence length="364" mass="38842">MTILPGDELAAEQVAGERTGGGHAGRIASRLLKTLFSLLVTLFGLVLVTFAIARLVPIDPVLAVVGERATAAQYAAARTELGLDQPIPVQFVRYLGEVAQGDFGHSVTTSQPVLDDVLRVFPATIELATLATLLGVLLGVPAGVLGAVNQGRWPDHILRVVGLLGYSMPVFWLGLVALLFFYGHLGWTGGPGRLDVAFELSYEFDVTPRTGSILVDSALSGAWDVFRNALSHLVLPVAVLAAYSMAYISRMTRSFMLEQLGQEYVTTARVKGVSERRVVWVHALGNAAVPLITVIALSYAALLEGSVLTETVFAWPGLGLYITQALFAADLNAVLGGTLVIGCAFILLNILSDLVYTMVDPRAR</sequence>